<name>D7DSU9_METV3</name>
<evidence type="ECO:0000259" key="3">
    <source>
        <dbReference type="Pfam" id="PF03787"/>
    </source>
</evidence>
<organism evidence="4 5">
    <name type="scientific">Methanococcus voltae (strain ATCC BAA-1334 / A3)</name>
    <dbReference type="NCBI Taxonomy" id="456320"/>
    <lineage>
        <taxon>Archaea</taxon>
        <taxon>Methanobacteriati</taxon>
        <taxon>Methanobacteriota</taxon>
        <taxon>Methanomada group</taxon>
        <taxon>Methanococci</taxon>
        <taxon>Methanococcales</taxon>
        <taxon>Methanococcaceae</taxon>
        <taxon>Methanococcus</taxon>
    </lineage>
</organism>
<feature type="region of interest" description="Disordered" evidence="2">
    <location>
        <begin position="1"/>
        <end position="68"/>
    </location>
</feature>
<feature type="domain" description="CRISPR type III-associated protein" evidence="3">
    <location>
        <begin position="156"/>
        <end position="341"/>
    </location>
</feature>
<dbReference type="PANTHER" id="PTHR39965:SF1">
    <property type="entry name" value="CRISPR SYSTEM CMR SUBUNIT CMR6"/>
    <property type="match status" value="1"/>
</dbReference>
<dbReference type="AlphaFoldDB" id="D7DSU9"/>
<dbReference type="KEGG" id="mvo:Mvol_0550"/>
<dbReference type="HOGENOM" id="CLU_053305_2_2_2"/>
<sequence length="348" mass="40351">MTEKAPNNKRIKLNFRDMQKEEYLKEQAKKKSNKPTNSKNQNNNQNKNYNNSKKDNKGGEKISKDNTNNTTIFQRKELNNIFNLKNNSNNINFGLTFNKYGYFKYNDGNSKDKKYTKSNNDLKYISNSYKHSTKPQENMEDISKKLFDNNYACRTFKVANRMAVGLGNTHVLETSSTLHHIYGVPYIPGQAIKGNLRNWIITKYFNEKEEEALKNNIFKYIFGSEENMGNIVFMDSYSNKPTMKLDIMNPHYPKYYGGNGAPEDTENPNPINFITFNGEFNIYFGLLDYNNELEKLENDLLEPFDDKNTDKSKQLIDWLFDELSECLKIQGFGAKSTSGYGIGTLTEE</sequence>
<dbReference type="InterPro" id="IPR010172">
    <property type="entry name" value="CRISPR-assoc_prot_TM1791"/>
</dbReference>
<feature type="compositionally biased region" description="Basic and acidic residues" evidence="2">
    <location>
        <begin position="52"/>
        <end position="64"/>
    </location>
</feature>
<dbReference type="Proteomes" id="UP000007722">
    <property type="component" value="Chromosome"/>
</dbReference>
<dbReference type="PANTHER" id="PTHR39965">
    <property type="entry name" value="CRISPR SYSTEM CMR SUBUNIT CMR6"/>
    <property type="match status" value="1"/>
</dbReference>
<proteinExistence type="predicted"/>
<gene>
    <name evidence="4" type="ordered locus">Mvol_0550</name>
</gene>
<dbReference type="GO" id="GO:0051607">
    <property type="term" value="P:defense response to virus"/>
    <property type="evidence" value="ECO:0007669"/>
    <property type="project" value="UniProtKB-KW"/>
</dbReference>
<dbReference type="EMBL" id="CP002057">
    <property type="protein sequence ID" value="ADI36209.1"/>
    <property type="molecule type" value="Genomic_DNA"/>
</dbReference>
<dbReference type="InParanoid" id="D7DSU9"/>
<reference evidence="4 5" key="1">
    <citation type="submission" date="2010-05" db="EMBL/GenBank/DDBJ databases">
        <title>Complete sequence of Methanococcus voltae A3.</title>
        <authorList>
            <consortium name="US DOE Joint Genome Institute"/>
            <person name="Lucas S."/>
            <person name="Copeland A."/>
            <person name="Lapidus A."/>
            <person name="Cheng J.-F."/>
            <person name="Bruce D."/>
            <person name="Goodwin L."/>
            <person name="Pitluck S."/>
            <person name="Lowry S."/>
            <person name="Clum A."/>
            <person name="Land M."/>
            <person name="Hauser L."/>
            <person name="Kyrpides N."/>
            <person name="Mikhailova N."/>
            <person name="Whitman W.B."/>
            <person name="Woyke T."/>
        </authorList>
    </citation>
    <scope>NUCLEOTIDE SEQUENCE [LARGE SCALE GENOMIC DNA]</scope>
    <source>
        <strain evidence="5">ATCC BAA-1334 / A3</strain>
    </source>
</reference>
<evidence type="ECO:0000256" key="1">
    <source>
        <dbReference type="ARBA" id="ARBA00023118"/>
    </source>
</evidence>
<keyword evidence="1" id="KW-0051">Antiviral defense</keyword>
<dbReference type="STRING" id="456320.Mvol_0550"/>
<keyword evidence="5" id="KW-1185">Reference proteome</keyword>
<feature type="compositionally biased region" description="Basic and acidic residues" evidence="2">
    <location>
        <begin position="14"/>
        <end position="29"/>
    </location>
</feature>
<dbReference type="eggNOG" id="arCOG02661">
    <property type="taxonomic scope" value="Archaea"/>
</dbReference>
<dbReference type="InterPro" id="IPR005537">
    <property type="entry name" value="RAMP_III_fam"/>
</dbReference>
<dbReference type="NCBIfam" id="TIGR01898">
    <property type="entry name" value="cas_TM1791_cmr6"/>
    <property type="match status" value="1"/>
</dbReference>
<dbReference type="Pfam" id="PF03787">
    <property type="entry name" value="RAMPs"/>
    <property type="match status" value="1"/>
</dbReference>
<evidence type="ECO:0000313" key="4">
    <source>
        <dbReference type="EMBL" id="ADI36209.1"/>
    </source>
</evidence>
<dbReference type="OrthoDB" id="134195at2157"/>
<evidence type="ECO:0000313" key="5">
    <source>
        <dbReference type="Proteomes" id="UP000007722"/>
    </source>
</evidence>
<evidence type="ECO:0000256" key="2">
    <source>
        <dbReference type="SAM" id="MobiDB-lite"/>
    </source>
</evidence>
<feature type="compositionally biased region" description="Low complexity" evidence="2">
    <location>
        <begin position="34"/>
        <end position="51"/>
    </location>
</feature>
<accession>D7DSU9</accession>
<protein>
    <submittedName>
        <fullName evidence="4">CRISPR-associated RAMP protein, Cmr6 family</fullName>
    </submittedName>
</protein>